<evidence type="ECO:0000313" key="3">
    <source>
        <dbReference type="Proteomes" id="UP000315369"/>
    </source>
</evidence>
<name>A0A540WW98_9BACT</name>
<dbReference type="AlphaFoldDB" id="A0A540WW98"/>
<dbReference type="EMBL" id="VIFM01000105">
    <property type="protein sequence ID" value="TQF13292.1"/>
    <property type="molecule type" value="Genomic_DNA"/>
</dbReference>
<protein>
    <submittedName>
        <fullName evidence="2">Uncharacterized protein</fullName>
    </submittedName>
</protein>
<sequence>MKSFFKQGMMVVVGAVVGLGAVGVGRALIPTPALGPAGRGHVHDDYARYTLGPEGYVAQSDLIVTGRVTRQVDTHRKVQGSKRPRYFQKLELEVDAELYRNAERLPGSATRVVVAVPAAGMDASAGRAHLGALDGHRQLFFLRRSPDVAGAFVLLRGDHGHVDLDAASVQHEVLPGATPSALLDTLKRFVASTQLSVPRTERTSLDSVPQGAVPGRLYGRADRPATLTSPAPDEGGTVVFDALPEGAVATRVHVVNVGERCFVRLAWEPGPASGPVALHIKDGAQPSDCAALLDKTF</sequence>
<dbReference type="OrthoDB" id="8701357at2"/>
<gene>
    <name evidence="2" type="ORF">FJV41_24575</name>
</gene>
<evidence type="ECO:0000313" key="2">
    <source>
        <dbReference type="EMBL" id="TQF13292.1"/>
    </source>
</evidence>
<organism evidence="2 3">
    <name type="scientific">Myxococcus llanfairpwllgwyngyllgogerychwyrndrobwllllantysiliogogogochensis</name>
    <dbReference type="NCBI Taxonomy" id="2590453"/>
    <lineage>
        <taxon>Bacteria</taxon>
        <taxon>Pseudomonadati</taxon>
        <taxon>Myxococcota</taxon>
        <taxon>Myxococcia</taxon>
        <taxon>Myxococcales</taxon>
        <taxon>Cystobacterineae</taxon>
        <taxon>Myxococcaceae</taxon>
        <taxon>Myxococcus</taxon>
    </lineage>
</organism>
<dbReference type="Proteomes" id="UP000315369">
    <property type="component" value="Unassembled WGS sequence"/>
</dbReference>
<keyword evidence="3" id="KW-1185">Reference proteome</keyword>
<comment type="caution">
    <text evidence="2">The sequence shown here is derived from an EMBL/GenBank/DDBJ whole genome shotgun (WGS) entry which is preliminary data.</text>
</comment>
<dbReference type="RefSeq" id="WP_141644981.1">
    <property type="nucleotide sequence ID" value="NZ_VIFM01000105.1"/>
</dbReference>
<evidence type="ECO:0000256" key="1">
    <source>
        <dbReference type="SAM" id="MobiDB-lite"/>
    </source>
</evidence>
<feature type="region of interest" description="Disordered" evidence="1">
    <location>
        <begin position="201"/>
        <end position="233"/>
    </location>
</feature>
<proteinExistence type="predicted"/>
<accession>A0A540WW98</accession>
<reference evidence="2 3" key="1">
    <citation type="submission" date="2019-06" db="EMBL/GenBank/DDBJ databases">
        <authorList>
            <person name="Livingstone P."/>
            <person name="Whitworth D."/>
        </authorList>
    </citation>
    <scope>NUCLEOTIDE SEQUENCE [LARGE SCALE GENOMIC DNA]</scope>
    <source>
        <strain evidence="2 3">AM401</strain>
    </source>
</reference>